<dbReference type="PANTHER" id="PTHR46188">
    <property type="entry name" value="BOLA-LIKE PROTEIN 3"/>
    <property type="match status" value="1"/>
</dbReference>
<dbReference type="InterPro" id="IPR052275">
    <property type="entry name" value="Mt_Fe-S_assembly_factor"/>
</dbReference>
<dbReference type="Proteomes" id="UP000054937">
    <property type="component" value="Unassembled WGS sequence"/>
</dbReference>
<accession>A0A0V0QRP0</accession>
<comment type="caution">
    <text evidence="3">The sequence shown here is derived from an EMBL/GenBank/DDBJ whole genome shotgun (WGS) entry which is preliminary data.</text>
</comment>
<dbReference type="InterPro" id="IPR036065">
    <property type="entry name" value="BolA-like_sf"/>
</dbReference>
<dbReference type="AlphaFoldDB" id="A0A0V0QRP0"/>
<dbReference type="OMA" id="SACGQMY"/>
<dbReference type="InParanoid" id="A0A0V0QRP0"/>
<protein>
    <submittedName>
        <fullName evidence="3">BolA protein</fullName>
    </submittedName>
</protein>
<evidence type="ECO:0000256" key="2">
    <source>
        <dbReference type="RuleBase" id="RU003860"/>
    </source>
</evidence>
<dbReference type="OrthoDB" id="4983at2759"/>
<organism evidence="3 4">
    <name type="scientific">Pseudocohnilembus persalinus</name>
    <name type="common">Ciliate</name>
    <dbReference type="NCBI Taxonomy" id="266149"/>
    <lineage>
        <taxon>Eukaryota</taxon>
        <taxon>Sar</taxon>
        <taxon>Alveolata</taxon>
        <taxon>Ciliophora</taxon>
        <taxon>Intramacronucleata</taxon>
        <taxon>Oligohymenophorea</taxon>
        <taxon>Scuticociliatia</taxon>
        <taxon>Philasterida</taxon>
        <taxon>Pseudocohnilembidae</taxon>
        <taxon>Pseudocohnilembus</taxon>
    </lineage>
</organism>
<sequence>MLKLQNLKFLLKNNQKLVQNNLFKSQQQQLIKFSFCSREDEIKRRENLIADKIKQELNATFVDVKDTSVRGSACGTMYKLVIVSPEFEGKSKVQQHQMVTGCLKEELSEVHGFNLKTVKPSSQEQEQQ</sequence>
<dbReference type="EMBL" id="LDAU01000110">
    <property type="protein sequence ID" value="KRX04939.1"/>
    <property type="molecule type" value="Genomic_DNA"/>
</dbReference>
<proteinExistence type="inferred from homology"/>
<dbReference type="SUPFAM" id="SSF82657">
    <property type="entry name" value="BolA-like"/>
    <property type="match status" value="1"/>
</dbReference>
<evidence type="ECO:0000313" key="4">
    <source>
        <dbReference type="Proteomes" id="UP000054937"/>
    </source>
</evidence>
<name>A0A0V0QRP0_PSEPJ</name>
<dbReference type="Gene3D" id="3.10.20.90">
    <property type="entry name" value="Phosphatidylinositol 3-kinase Catalytic Subunit, Chain A, domain 1"/>
    <property type="match status" value="1"/>
</dbReference>
<dbReference type="FunCoup" id="A0A0V0QRP0">
    <property type="interactions" value="81"/>
</dbReference>
<keyword evidence="4" id="KW-1185">Reference proteome</keyword>
<gene>
    <name evidence="3" type="ORF">PPERSA_06573</name>
</gene>
<dbReference type="InterPro" id="IPR002634">
    <property type="entry name" value="BolA"/>
</dbReference>
<dbReference type="GO" id="GO:0005759">
    <property type="term" value="C:mitochondrial matrix"/>
    <property type="evidence" value="ECO:0007669"/>
    <property type="project" value="TreeGrafter"/>
</dbReference>
<reference evidence="3 4" key="1">
    <citation type="journal article" date="2015" name="Sci. Rep.">
        <title>Genome of the facultative scuticociliatosis pathogen Pseudocohnilembus persalinus provides insight into its virulence through horizontal gene transfer.</title>
        <authorList>
            <person name="Xiong J."/>
            <person name="Wang G."/>
            <person name="Cheng J."/>
            <person name="Tian M."/>
            <person name="Pan X."/>
            <person name="Warren A."/>
            <person name="Jiang C."/>
            <person name="Yuan D."/>
            <person name="Miao W."/>
        </authorList>
    </citation>
    <scope>NUCLEOTIDE SEQUENCE [LARGE SCALE GENOMIC DNA]</scope>
    <source>
        <strain evidence="3">36N120E</strain>
    </source>
</reference>
<comment type="similarity">
    <text evidence="1 2">Belongs to the BolA/IbaG family.</text>
</comment>
<dbReference type="Pfam" id="PF01722">
    <property type="entry name" value="BolA"/>
    <property type="match status" value="1"/>
</dbReference>
<evidence type="ECO:0000256" key="1">
    <source>
        <dbReference type="ARBA" id="ARBA00005578"/>
    </source>
</evidence>
<evidence type="ECO:0000313" key="3">
    <source>
        <dbReference type="EMBL" id="KRX04939.1"/>
    </source>
</evidence>
<dbReference type="PANTHER" id="PTHR46188:SF1">
    <property type="entry name" value="BOLA-LIKE PROTEIN 3"/>
    <property type="match status" value="1"/>
</dbReference>